<gene>
    <name evidence="1" type="ORF">UY19_C0014G0101</name>
</gene>
<proteinExistence type="predicted"/>
<dbReference type="AlphaFoldDB" id="A0A0G1U5Y6"/>
<comment type="caution">
    <text evidence="1">The sequence shown here is derived from an EMBL/GenBank/DDBJ whole genome shotgun (WGS) entry which is preliminary data.</text>
</comment>
<protein>
    <submittedName>
        <fullName evidence="1">Uncharacterized protein</fullName>
    </submittedName>
</protein>
<sequence>MPGLRLSELFYKECVKPILDSEFPKMKYAAGRIEYGSEVLGFDTPLSMDHDWGPRLEMFLQEKDFKNARKISKIL</sequence>
<feature type="non-terminal residue" evidence="1">
    <location>
        <position position="75"/>
    </location>
</feature>
<dbReference type="EMBL" id="LCPB01000014">
    <property type="protein sequence ID" value="KKU89501.1"/>
    <property type="molecule type" value="Genomic_DNA"/>
</dbReference>
<name>A0A0G1U5Y6_9BACT</name>
<dbReference type="Proteomes" id="UP000033882">
    <property type="component" value="Unassembled WGS sequence"/>
</dbReference>
<evidence type="ECO:0000313" key="2">
    <source>
        <dbReference type="Proteomes" id="UP000033882"/>
    </source>
</evidence>
<accession>A0A0G1U5Y6</accession>
<organism evidence="1 2">
    <name type="scientific">Candidatus Wolfebacteria bacterium GW2011_GWA2_47_9b</name>
    <dbReference type="NCBI Taxonomy" id="1619005"/>
    <lineage>
        <taxon>Bacteria</taxon>
        <taxon>Candidatus Wolfeibacteriota</taxon>
    </lineage>
</organism>
<evidence type="ECO:0000313" key="1">
    <source>
        <dbReference type="EMBL" id="KKU89501.1"/>
    </source>
</evidence>
<reference evidence="1 2" key="1">
    <citation type="journal article" date="2015" name="Nature">
        <title>rRNA introns, odd ribosomes, and small enigmatic genomes across a large radiation of phyla.</title>
        <authorList>
            <person name="Brown C.T."/>
            <person name="Hug L.A."/>
            <person name="Thomas B.C."/>
            <person name="Sharon I."/>
            <person name="Castelle C.J."/>
            <person name="Singh A."/>
            <person name="Wilkins M.J."/>
            <person name="Williams K.H."/>
            <person name="Banfield J.F."/>
        </authorList>
    </citation>
    <scope>NUCLEOTIDE SEQUENCE [LARGE SCALE GENOMIC DNA]</scope>
</reference>